<name>N9AMG0_9GAMM</name>
<comment type="caution">
    <text evidence="1">The sequence shown here is derived from an EMBL/GenBank/DDBJ whole genome shotgun (WGS) entry which is preliminary data.</text>
</comment>
<accession>N9AMG0</accession>
<dbReference type="EMBL" id="APPQ01000020">
    <property type="protein sequence ID" value="ENV45208.1"/>
    <property type="molecule type" value="Genomic_DNA"/>
</dbReference>
<dbReference type="RefSeq" id="WP_004891435.1">
    <property type="nucleotide sequence ID" value="NZ_KB849575.1"/>
</dbReference>
<evidence type="ECO:0000313" key="1">
    <source>
        <dbReference type="EMBL" id="ENV45208.1"/>
    </source>
</evidence>
<evidence type="ECO:0008006" key="3">
    <source>
        <dbReference type="Google" id="ProtNLM"/>
    </source>
</evidence>
<proteinExistence type="predicted"/>
<reference evidence="1 2" key="1">
    <citation type="submission" date="2013-02" db="EMBL/GenBank/DDBJ databases">
        <title>The Genome Sequence of Acinetobacter schindleri CIP 107287.</title>
        <authorList>
            <consortium name="The Broad Institute Genome Sequencing Platform"/>
            <consortium name="The Broad Institute Genome Sequencing Center for Infectious Disease"/>
            <person name="Cerqueira G."/>
            <person name="Feldgarden M."/>
            <person name="Courvalin P."/>
            <person name="Perichon B."/>
            <person name="Grillot-Courvalin C."/>
            <person name="Clermont D."/>
            <person name="Rocha E."/>
            <person name="Yoon E.-J."/>
            <person name="Nemec A."/>
            <person name="Walker B."/>
            <person name="Young S.K."/>
            <person name="Zeng Q."/>
            <person name="Gargeya S."/>
            <person name="Fitzgerald M."/>
            <person name="Haas B."/>
            <person name="Abouelleil A."/>
            <person name="Alvarado L."/>
            <person name="Arachchi H.M."/>
            <person name="Berlin A.M."/>
            <person name="Chapman S.B."/>
            <person name="Dewar J."/>
            <person name="Goldberg J."/>
            <person name="Griggs A."/>
            <person name="Gujja S."/>
            <person name="Hansen M."/>
            <person name="Howarth C."/>
            <person name="Imamovic A."/>
            <person name="Larimer J."/>
            <person name="McCowan C."/>
            <person name="Murphy C."/>
            <person name="Neiman D."/>
            <person name="Pearson M."/>
            <person name="Priest M."/>
            <person name="Roberts A."/>
            <person name="Saif S."/>
            <person name="Shea T."/>
            <person name="Sisk P."/>
            <person name="Sykes S."/>
            <person name="Wortman J."/>
            <person name="Nusbaum C."/>
            <person name="Birren B."/>
        </authorList>
    </citation>
    <scope>NUCLEOTIDE SEQUENCE [LARGE SCALE GENOMIC DNA]</scope>
    <source>
        <strain evidence="1 2">CIP 107287</strain>
    </source>
</reference>
<dbReference type="AlphaFoldDB" id="N9AMG0"/>
<evidence type="ECO:0000313" key="2">
    <source>
        <dbReference type="Proteomes" id="UP000018440"/>
    </source>
</evidence>
<organism evidence="1 2">
    <name type="scientific">Acinetobacter schindleri CIP 107287</name>
    <dbReference type="NCBI Taxonomy" id="1217988"/>
    <lineage>
        <taxon>Bacteria</taxon>
        <taxon>Pseudomonadati</taxon>
        <taxon>Pseudomonadota</taxon>
        <taxon>Gammaproteobacteria</taxon>
        <taxon>Moraxellales</taxon>
        <taxon>Moraxellaceae</taxon>
        <taxon>Acinetobacter</taxon>
    </lineage>
</organism>
<protein>
    <recommendedName>
        <fullName evidence="3">AlpA family phage regulatory protein</fullName>
    </recommendedName>
</protein>
<gene>
    <name evidence="1" type="ORF">F955_00878</name>
</gene>
<sequence length="70" mass="8395">MIEMKKLRLTKKEVCYMLSIKQDKLIKLINNDEKFPRPIKDGTNRQSAVYFDAKAVELWWYNKTNQSITQ</sequence>
<dbReference type="HOGENOM" id="CLU_140176_20_1_6"/>
<dbReference type="Proteomes" id="UP000018440">
    <property type="component" value="Unassembled WGS sequence"/>
</dbReference>